<dbReference type="GO" id="GO:0042301">
    <property type="term" value="F:phosphate ion binding"/>
    <property type="evidence" value="ECO:0007669"/>
    <property type="project" value="UniProtKB-UniRule"/>
</dbReference>
<keyword evidence="4" id="KW-0592">Phosphate transport</keyword>
<dbReference type="InterPro" id="IPR050811">
    <property type="entry name" value="Phosphate_ABC_transporter"/>
</dbReference>
<dbReference type="Gene3D" id="3.40.190.10">
    <property type="entry name" value="Periplasmic binding protein-like II"/>
    <property type="match status" value="2"/>
</dbReference>
<keyword evidence="2 4" id="KW-0813">Transport</keyword>
<dbReference type="Pfam" id="PF12849">
    <property type="entry name" value="PBP_like_2"/>
    <property type="match status" value="1"/>
</dbReference>
<dbReference type="Proteomes" id="UP000183107">
    <property type="component" value="Unassembled WGS sequence"/>
</dbReference>
<keyword evidence="4" id="KW-0964">Secreted</keyword>
<feature type="chain" id="PRO_5027140479" description="Phosphate-binding protein" evidence="4">
    <location>
        <begin position="31"/>
        <end position="338"/>
    </location>
</feature>
<gene>
    <name evidence="6" type="ORF">SAMN05216386_0647</name>
</gene>
<dbReference type="GO" id="GO:0042597">
    <property type="term" value="C:periplasmic space"/>
    <property type="evidence" value="ECO:0007669"/>
    <property type="project" value="UniProtKB-SubCell"/>
</dbReference>
<name>A0A1I4YDX5_9PROT</name>
<dbReference type="RefSeq" id="WP_074794519.1">
    <property type="nucleotide sequence ID" value="NZ_FOVJ01000001.1"/>
</dbReference>
<feature type="domain" description="PBP" evidence="5">
    <location>
        <begin position="23"/>
        <end position="280"/>
    </location>
</feature>
<evidence type="ECO:0000256" key="2">
    <source>
        <dbReference type="ARBA" id="ARBA00022448"/>
    </source>
</evidence>
<accession>A0A1I4YDX5</accession>
<evidence type="ECO:0000256" key="4">
    <source>
        <dbReference type="RuleBase" id="RU367119"/>
    </source>
</evidence>
<keyword evidence="4" id="KW-0574">Periplasm</keyword>
<dbReference type="PANTHER" id="PTHR30570:SF1">
    <property type="entry name" value="PHOSPHATE-BINDING PROTEIN PSTS"/>
    <property type="match status" value="1"/>
</dbReference>
<dbReference type="GO" id="GO:0005576">
    <property type="term" value="C:extracellular region"/>
    <property type="evidence" value="ECO:0007669"/>
    <property type="project" value="UniProtKB-SubCell"/>
</dbReference>
<dbReference type="STRING" id="1266925.GCA_000619905_00362"/>
<dbReference type="GO" id="GO:0007155">
    <property type="term" value="P:cell adhesion"/>
    <property type="evidence" value="ECO:0007669"/>
    <property type="project" value="UniProtKB-UniRule"/>
</dbReference>
<dbReference type="NCBIfam" id="TIGR02136">
    <property type="entry name" value="ptsS_2"/>
    <property type="match status" value="1"/>
</dbReference>
<reference evidence="7" key="1">
    <citation type="submission" date="2016-10" db="EMBL/GenBank/DDBJ databases">
        <authorList>
            <person name="Varghese N."/>
        </authorList>
    </citation>
    <scope>NUCLEOTIDE SEQUENCE [LARGE SCALE GENOMIC DNA]</scope>
    <source>
        <strain evidence="7">Nsp8</strain>
    </source>
</reference>
<dbReference type="AlphaFoldDB" id="A0A1I4YDX5"/>
<dbReference type="InterPro" id="IPR011862">
    <property type="entry name" value="Phos-bd"/>
</dbReference>
<feature type="signal peptide" evidence="4">
    <location>
        <begin position="1"/>
        <end position="30"/>
    </location>
</feature>
<dbReference type="PANTHER" id="PTHR30570">
    <property type="entry name" value="PERIPLASMIC PHOSPHATE BINDING COMPONENT OF PHOSPHATE ABC TRANSPORTER"/>
    <property type="match status" value="1"/>
</dbReference>
<dbReference type="GO" id="GO:0006817">
    <property type="term" value="P:phosphate ion transport"/>
    <property type="evidence" value="ECO:0007669"/>
    <property type="project" value="UniProtKB-UniRule"/>
</dbReference>
<evidence type="ECO:0000259" key="5">
    <source>
        <dbReference type="Pfam" id="PF12849"/>
    </source>
</evidence>
<proteinExistence type="inferred from homology"/>
<comment type="subcellular location">
    <subcellularLocation>
        <location evidence="4">Periplasm</location>
    </subcellularLocation>
    <subcellularLocation>
        <location evidence="4">Secreted</location>
    </subcellularLocation>
</comment>
<comment type="function">
    <text evidence="4">Involved in the system for phosphate transport across the cytoplasmic membrane.</text>
</comment>
<evidence type="ECO:0000313" key="7">
    <source>
        <dbReference type="Proteomes" id="UP000183107"/>
    </source>
</evidence>
<evidence type="ECO:0000256" key="3">
    <source>
        <dbReference type="ARBA" id="ARBA00022729"/>
    </source>
</evidence>
<organism evidence="6 7">
    <name type="scientific">Nitrosospira briensis</name>
    <dbReference type="NCBI Taxonomy" id="35799"/>
    <lineage>
        <taxon>Bacteria</taxon>
        <taxon>Pseudomonadati</taxon>
        <taxon>Pseudomonadota</taxon>
        <taxon>Betaproteobacteria</taxon>
        <taxon>Nitrosomonadales</taxon>
        <taxon>Nitrosomonadaceae</taxon>
        <taxon>Nitrosospira</taxon>
    </lineage>
</organism>
<keyword evidence="3 4" id="KW-0732">Signal</keyword>
<comment type="similarity">
    <text evidence="1 4">Belongs to the PstS family.</text>
</comment>
<dbReference type="InterPro" id="IPR024370">
    <property type="entry name" value="PBP_domain"/>
</dbReference>
<evidence type="ECO:0000256" key="1">
    <source>
        <dbReference type="ARBA" id="ARBA00008725"/>
    </source>
</evidence>
<keyword evidence="7" id="KW-1185">Reference proteome</keyword>
<dbReference type="SUPFAM" id="SSF53850">
    <property type="entry name" value="Periplasmic binding protein-like II"/>
    <property type="match status" value="1"/>
</dbReference>
<protein>
    <recommendedName>
        <fullName evidence="4">Phosphate-binding protein</fullName>
    </recommendedName>
</protein>
<sequence length="338" mass="37081">MLVSRMVRVLGMTVVSGVLISAAGVASADAAIKIDGSSTMYPITEAVVKNFQTTQKDPIKVAVGVSGTSGGFMKFCRGEIDIVNASRPIQGKEMKACNKASVEYVELPIAFDAITVAVNPKNDWIKTMTLAELKKMWEPAAQGKITKWSQINPAWPDEAFKLYGAGANSGTYDYFTQAVIGKAKSIRGDFTASEDDNVLVRGVASDKNALGFFGFGYYVENQDKVRAVAIDDGSGEGINPSVETVEDGSYRPLSRPIFIYVNMKKAEKPVGRDFVTFYIKNASALVRGARYFPLPPRAYRADMEFFKMKRLGTVFDGFLPVGITIDDLLRREARFYEN</sequence>
<dbReference type="EMBL" id="FOVJ01000001">
    <property type="protein sequence ID" value="SFN36224.1"/>
    <property type="molecule type" value="Genomic_DNA"/>
</dbReference>
<dbReference type="CDD" id="cd13654">
    <property type="entry name" value="PBP2_phosphate_like_2"/>
    <property type="match status" value="1"/>
</dbReference>
<dbReference type="FunFam" id="3.40.190.10:FF:000156">
    <property type="entry name" value="Phosphate ABC transporter, phosphate-binding protein"/>
    <property type="match status" value="1"/>
</dbReference>
<dbReference type="OrthoDB" id="9790048at2"/>
<evidence type="ECO:0000313" key="6">
    <source>
        <dbReference type="EMBL" id="SFN36224.1"/>
    </source>
</evidence>